<name>X7ZZ97_MYCXE</name>
<accession>X7ZZ97</accession>
<organism evidence="2">
    <name type="scientific">Mycobacterium xenopi 4042</name>
    <dbReference type="NCBI Taxonomy" id="1299334"/>
    <lineage>
        <taxon>Bacteria</taxon>
        <taxon>Bacillati</taxon>
        <taxon>Actinomycetota</taxon>
        <taxon>Actinomycetes</taxon>
        <taxon>Mycobacteriales</taxon>
        <taxon>Mycobacteriaceae</taxon>
        <taxon>Mycobacterium</taxon>
    </lineage>
</organism>
<evidence type="ECO:0000313" key="2">
    <source>
        <dbReference type="EMBL" id="EUA24922.1"/>
    </source>
</evidence>
<gene>
    <name evidence="2" type="ORF">I553_3812</name>
</gene>
<feature type="compositionally biased region" description="Pro residues" evidence="1">
    <location>
        <begin position="1"/>
        <end position="11"/>
    </location>
</feature>
<comment type="caution">
    <text evidence="2">The sequence shown here is derived from an EMBL/GenBank/DDBJ whole genome shotgun (WGS) entry which is preliminary data.</text>
</comment>
<dbReference type="AlphaFoldDB" id="X7ZZ97"/>
<evidence type="ECO:0000256" key="1">
    <source>
        <dbReference type="SAM" id="MobiDB-lite"/>
    </source>
</evidence>
<proteinExistence type="predicted"/>
<reference evidence="2" key="1">
    <citation type="submission" date="2014-01" db="EMBL/GenBank/DDBJ databases">
        <authorList>
            <person name="Brown-Elliot B."/>
            <person name="Wallace R."/>
            <person name="Lenaerts A."/>
            <person name="Ordway D."/>
            <person name="DeGroote M.A."/>
            <person name="Parker T."/>
            <person name="Sizemore C."/>
            <person name="Tallon L.J."/>
            <person name="Sadzewicz L.K."/>
            <person name="Sengamalay N."/>
            <person name="Fraser C.M."/>
            <person name="Hine E."/>
            <person name="Shefchek K.A."/>
            <person name="Das S.P."/>
            <person name="Tettelin H."/>
        </authorList>
    </citation>
    <scope>NUCLEOTIDE SEQUENCE [LARGE SCALE GENOMIC DNA]</scope>
    <source>
        <strain evidence="2">4042</strain>
    </source>
</reference>
<sequence length="132" mass="14157">MHSLPVLPPRPLPRRCARRPPSGLPPQRGVVDGADSFHARHHRNVDNLGAQVGGVNNARAIARRSIAVRLALGLRWPVRGLQVEVFRGLPDADQGGVGGHSDESIGAARAAAMIPRPVCRARRSHAALGRFQ</sequence>
<dbReference type="EMBL" id="JAOB01000063">
    <property type="protein sequence ID" value="EUA24922.1"/>
    <property type="molecule type" value="Genomic_DNA"/>
</dbReference>
<feature type="region of interest" description="Disordered" evidence="1">
    <location>
        <begin position="1"/>
        <end position="33"/>
    </location>
</feature>
<protein>
    <submittedName>
        <fullName evidence="2">Putative proline rich membrane-anchored mycosin MycP5</fullName>
    </submittedName>
</protein>